<dbReference type="AlphaFoldDB" id="A0A8I7BA68"/>
<proteinExistence type="predicted"/>
<dbReference type="PANTHER" id="PTHR34303">
    <property type="entry name" value="OS01G0890400 PROTEIN-RELATED"/>
    <property type="match status" value="1"/>
</dbReference>
<evidence type="ECO:0000313" key="1">
    <source>
        <dbReference type="EnsemblPlants" id="HORVU.MOREX.r3.5HG0523360.1.CDS1"/>
    </source>
</evidence>
<name>A0A8I7BA68_HORVV</name>
<reference evidence="1" key="2">
    <citation type="submission" date="2020-10" db="EMBL/GenBank/DDBJ databases">
        <authorList>
            <person name="Scholz U."/>
            <person name="Mascher M."/>
            <person name="Fiebig A."/>
        </authorList>
    </citation>
    <scope>NUCLEOTIDE SEQUENCE [LARGE SCALE GENOMIC DNA]</scope>
    <source>
        <strain evidence="1">cv. Morex</strain>
    </source>
</reference>
<dbReference type="Gramene" id="HORVU.MOREX.r3.5HG0523360.1">
    <property type="protein sequence ID" value="HORVU.MOREX.r3.5HG0523360.1.CDS1"/>
    <property type="gene ID" value="HORVU.MOREX.r3.5HG0523360"/>
</dbReference>
<keyword evidence="2" id="KW-1185">Reference proteome</keyword>
<accession>A0A8I7BA68</accession>
<protein>
    <submittedName>
        <fullName evidence="1">Uncharacterized protein</fullName>
    </submittedName>
</protein>
<reference evidence="1" key="3">
    <citation type="submission" date="2022-01" db="UniProtKB">
        <authorList>
            <consortium name="EnsemblPlants"/>
        </authorList>
    </citation>
    <scope>IDENTIFICATION</scope>
    <source>
        <strain evidence="1">subsp. vulgare</strain>
    </source>
</reference>
<dbReference type="EnsemblPlants" id="HORVU.MOREX.r3.5HG0523360.1">
    <property type="protein sequence ID" value="HORVU.MOREX.r3.5HG0523360.1.CDS1"/>
    <property type="gene ID" value="HORVU.MOREX.r3.5HG0523360"/>
</dbReference>
<dbReference type="PANTHER" id="PTHR34303:SF6">
    <property type="entry name" value="OS01G0890400 PROTEIN"/>
    <property type="match status" value="1"/>
</dbReference>
<evidence type="ECO:0000313" key="2">
    <source>
        <dbReference type="Proteomes" id="UP000011116"/>
    </source>
</evidence>
<dbReference type="Proteomes" id="UP000011116">
    <property type="component" value="Chromosome 5H"/>
</dbReference>
<dbReference type="Gramene" id="HORVU.MOREX.r2.5HG0435070.1">
    <property type="protein sequence ID" value="HORVU.MOREX.r2.5HG0435070.1.CDS.1"/>
    <property type="gene ID" value="HORVU.MOREX.r2.5HG0435070"/>
</dbReference>
<reference evidence="2" key="1">
    <citation type="journal article" date="2012" name="Nature">
        <title>A physical, genetic and functional sequence assembly of the barley genome.</title>
        <authorList>
            <consortium name="The International Barley Genome Sequencing Consortium"/>
            <person name="Mayer K.F."/>
            <person name="Waugh R."/>
            <person name="Brown J.W."/>
            <person name="Schulman A."/>
            <person name="Langridge P."/>
            <person name="Platzer M."/>
            <person name="Fincher G.B."/>
            <person name="Muehlbauer G.J."/>
            <person name="Sato K."/>
            <person name="Close T.J."/>
            <person name="Wise R.P."/>
            <person name="Stein N."/>
        </authorList>
    </citation>
    <scope>NUCLEOTIDE SEQUENCE [LARGE SCALE GENOMIC DNA]</scope>
    <source>
        <strain evidence="2">cv. Morex</strain>
    </source>
</reference>
<sequence length="159" mass="17351">MRCQPFASRDGSGTVELVPACGTAILDDYLAHNIPEHLVRDVNDVLLHVGLRDYPAEQRTHKGIDANCRGFGWVVEVDPACFAAPDLSTVHAVLCVGHPREVPRELRIGYADGSTSVVPVDVLAVWDWPLAFRGAHGRYVRFFQLHDAVARAGSGLQAL</sequence>
<organism evidence="1 2">
    <name type="scientific">Hordeum vulgare subsp. vulgare</name>
    <name type="common">Domesticated barley</name>
    <dbReference type="NCBI Taxonomy" id="112509"/>
    <lineage>
        <taxon>Eukaryota</taxon>
        <taxon>Viridiplantae</taxon>
        <taxon>Streptophyta</taxon>
        <taxon>Embryophyta</taxon>
        <taxon>Tracheophyta</taxon>
        <taxon>Spermatophyta</taxon>
        <taxon>Magnoliopsida</taxon>
        <taxon>Liliopsida</taxon>
        <taxon>Poales</taxon>
        <taxon>Poaceae</taxon>
        <taxon>BOP clade</taxon>
        <taxon>Pooideae</taxon>
        <taxon>Triticodae</taxon>
        <taxon>Triticeae</taxon>
        <taxon>Hordeinae</taxon>
        <taxon>Hordeum</taxon>
    </lineage>
</organism>